<dbReference type="InterPro" id="IPR036047">
    <property type="entry name" value="F-box-like_dom_sf"/>
</dbReference>
<dbReference type="SUPFAM" id="SSF81383">
    <property type="entry name" value="F-box domain"/>
    <property type="match status" value="1"/>
</dbReference>
<organism evidence="2 3">
    <name type="scientific">Mycena citricolor</name>
    <dbReference type="NCBI Taxonomy" id="2018698"/>
    <lineage>
        <taxon>Eukaryota</taxon>
        <taxon>Fungi</taxon>
        <taxon>Dikarya</taxon>
        <taxon>Basidiomycota</taxon>
        <taxon>Agaricomycotina</taxon>
        <taxon>Agaricomycetes</taxon>
        <taxon>Agaricomycetidae</taxon>
        <taxon>Agaricales</taxon>
        <taxon>Marasmiineae</taxon>
        <taxon>Mycenaceae</taxon>
        <taxon>Mycena</taxon>
    </lineage>
</organism>
<feature type="domain" description="F-box" evidence="1">
    <location>
        <begin position="106"/>
        <end position="151"/>
    </location>
</feature>
<feature type="non-terminal residue" evidence="2">
    <location>
        <position position="385"/>
    </location>
</feature>
<keyword evidence="3" id="KW-1185">Reference proteome</keyword>
<dbReference type="InterPro" id="IPR001810">
    <property type="entry name" value="F-box_dom"/>
</dbReference>
<accession>A0AAD2HMI9</accession>
<evidence type="ECO:0000313" key="3">
    <source>
        <dbReference type="Proteomes" id="UP001295794"/>
    </source>
</evidence>
<gene>
    <name evidence="2" type="ORF">MYCIT1_LOCUS28930</name>
</gene>
<reference evidence="2" key="1">
    <citation type="submission" date="2023-11" db="EMBL/GenBank/DDBJ databases">
        <authorList>
            <person name="De Vega J J."/>
            <person name="De Vega J J."/>
        </authorList>
    </citation>
    <scope>NUCLEOTIDE SEQUENCE</scope>
</reference>
<dbReference type="PROSITE" id="PS50181">
    <property type="entry name" value="FBOX"/>
    <property type="match status" value="1"/>
</dbReference>
<comment type="caution">
    <text evidence="2">The sequence shown here is derived from an EMBL/GenBank/DDBJ whole genome shotgun (WGS) entry which is preliminary data.</text>
</comment>
<sequence length="385" mass="44562">SHLSPCPNVQVIPLMGQDWQIVNLTQEISELVGKLGEHFFDGYLAQMLVKRIRRPQYIELDSVVGMCKPGSVAFNGKWTRALFPVNLKLDKSTWLCPMRVEQSSECMLLHSLPFELFSLICEDLDNEDLIFLSVTCQHLWDLCRPSLYERITRLCNRRYWSGHRLVCFGDGVANNDIPDSILSLDERAKYLVITDGQATNDYHSTVTLYKYEFTSAPSFDSSVSLDSELLMKAHKRNCHRDILHAQTLCHSLHHICYSDMVVKSTTASTSCILRNLTKQQYVRETELFKMKDKYWNPHPGRHNNLSLGHIVFGRICWSSNSSVSMGRDDSIELHRGVWAGDRFDIISDSDEEWVKELQQETSRWKDVSRDAVDELERIYRWECLS</sequence>
<evidence type="ECO:0000259" key="1">
    <source>
        <dbReference type="PROSITE" id="PS50181"/>
    </source>
</evidence>
<name>A0AAD2HMI9_9AGAR</name>
<dbReference type="Proteomes" id="UP001295794">
    <property type="component" value="Unassembled WGS sequence"/>
</dbReference>
<dbReference type="AlphaFoldDB" id="A0AAD2HMI9"/>
<dbReference type="EMBL" id="CAVNYO010000434">
    <property type="protein sequence ID" value="CAK5279119.1"/>
    <property type="molecule type" value="Genomic_DNA"/>
</dbReference>
<proteinExistence type="predicted"/>
<evidence type="ECO:0000313" key="2">
    <source>
        <dbReference type="EMBL" id="CAK5279119.1"/>
    </source>
</evidence>
<protein>
    <recommendedName>
        <fullName evidence="1">F-box domain-containing protein</fullName>
    </recommendedName>
</protein>